<organism evidence="6 7">
    <name type="scientific">Kineothrix alysoides</name>
    <dbReference type="NCBI Taxonomy" id="1469948"/>
    <lineage>
        <taxon>Bacteria</taxon>
        <taxon>Bacillati</taxon>
        <taxon>Bacillota</taxon>
        <taxon>Clostridia</taxon>
        <taxon>Lachnospirales</taxon>
        <taxon>Lachnospiraceae</taxon>
        <taxon>Kineothrix</taxon>
    </lineage>
</organism>
<evidence type="ECO:0000256" key="2">
    <source>
        <dbReference type="ARBA" id="ARBA00022963"/>
    </source>
</evidence>
<dbReference type="STRING" id="1469948.GCA_000732725_00133"/>
<comment type="caution">
    <text evidence="4">Lacks conserved residue(s) required for the propagation of feature annotation.</text>
</comment>
<dbReference type="InterPro" id="IPR045943">
    <property type="entry name" value="DUF6363"/>
</dbReference>
<dbReference type="CDD" id="cd07208">
    <property type="entry name" value="Pat_hypo_Ecoli_yjju_like"/>
    <property type="match status" value="1"/>
</dbReference>
<dbReference type="PROSITE" id="PS51635">
    <property type="entry name" value="PNPLA"/>
    <property type="match status" value="1"/>
</dbReference>
<dbReference type="InterPro" id="IPR037483">
    <property type="entry name" value="YjjU-like"/>
</dbReference>
<feature type="domain" description="PNPLA" evidence="5">
    <location>
        <begin position="7"/>
        <end position="174"/>
    </location>
</feature>
<proteinExistence type="predicted"/>
<dbReference type="Proteomes" id="UP000295718">
    <property type="component" value="Unassembled WGS sequence"/>
</dbReference>
<evidence type="ECO:0000256" key="4">
    <source>
        <dbReference type="PROSITE-ProRule" id="PRU01161"/>
    </source>
</evidence>
<dbReference type="PANTHER" id="PTHR14226">
    <property type="entry name" value="NEUROPATHY TARGET ESTERASE/SWISS CHEESE D.MELANOGASTER"/>
    <property type="match status" value="1"/>
</dbReference>
<name>A0A4R1R4R5_9FIRM</name>
<dbReference type="InterPro" id="IPR002641">
    <property type="entry name" value="PNPLA_dom"/>
</dbReference>
<gene>
    <name evidence="6" type="ORF">EDD76_10295</name>
</gene>
<evidence type="ECO:0000256" key="1">
    <source>
        <dbReference type="ARBA" id="ARBA00022801"/>
    </source>
</evidence>
<sequence>MLENVGIILEGGAMRSMFCAGVLDFFLDNDIQIPNVMAVSAGAYAGMNYVSEQRGRVMEAIIEPMENEKYLGFSTFLKKGTFFDMDLLFDEIPKRRAPFDFEAFTASAKRFITSTVNCVTGESVYHDKFSDEDDFLKICRAANSLPFIGKVTNINGIPMLDGGMADAIPIGKALEEGWKKVIVVVTRNTKYRKKQRYFYLAMIRLLYHKYPKFIHLVAGRAARYNQSLDMLEHMEKDGRAFVLRPSDDMYLINNETDAARLKEYYRHGYEVAEEKNAELKAFLAEENEGPEKQAE</sequence>
<keyword evidence="2 4" id="KW-0442">Lipid degradation</keyword>
<reference evidence="6 7" key="1">
    <citation type="submission" date="2019-03" db="EMBL/GenBank/DDBJ databases">
        <title>Genomic Encyclopedia of Type Strains, Phase IV (KMG-IV): sequencing the most valuable type-strain genomes for metagenomic binning, comparative biology and taxonomic classification.</title>
        <authorList>
            <person name="Goeker M."/>
        </authorList>
    </citation>
    <scope>NUCLEOTIDE SEQUENCE [LARGE SCALE GENOMIC DNA]</scope>
    <source>
        <strain evidence="6 7">DSM 100556</strain>
    </source>
</reference>
<evidence type="ECO:0000256" key="3">
    <source>
        <dbReference type="ARBA" id="ARBA00023098"/>
    </source>
</evidence>
<dbReference type="GO" id="GO:0016787">
    <property type="term" value="F:hydrolase activity"/>
    <property type="evidence" value="ECO:0007669"/>
    <property type="project" value="UniProtKB-UniRule"/>
</dbReference>
<dbReference type="Gene3D" id="3.40.1090.10">
    <property type="entry name" value="Cytosolic phospholipase A2 catalytic domain"/>
    <property type="match status" value="1"/>
</dbReference>
<dbReference type="SUPFAM" id="SSF52151">
    <property type="entry name" value="FabD/lysophospholipase-like"/>
    <property type="match status" value="1"/>
</dbReference>
<dbReference type="InterPro" id="IPR016035">
    <property type="entry name" value="Acyl_Trfase/lysoPLipase"/>
</dbReference>
<evidence type="ECO:0000313" key="7">
    <source>
        <dbReference type="Proteomes" id="UP000295718"/>
    </source>
</evidence>
<dbReference type="Pfam" id="PF01734">
    <property type="entry name" value="Patatin"/>
    <property type="match status" value="1"/>
</dbReference>
<dbReference type="PANTHER" id="PTHR14226:SF25">
    <property type="entry name" value="PHOSPHOESTERASE"/>
    <property type="match status" value="1"/>
</dbReference>
<dbReference type="EMBL" id="SLUO01000002">
    <property type="protein sequence ID" value="TCL60400.1"/>
    <property type="molecule type" value="Genomic_DNA"/>
</dbReference>
<dbReference type="InterPro" id="IPR050301">
    <property type="entry name" value="NTE"/>
</dbReference>
<keyword evidence="1 4" id="KW-0378">Hydrolase</keyword>
<feature type="short sequence motif" description="DGA/G" evidence="4">
    <location>
        <begin position="161"/>
        <end position="163"/>
    </location>
</feature>
<evidence type="ECO:0000313" key="6">
    <source>
        <dbReference type="EMBL" id="TCL60400.1"/>
    </source>
</evidence>
<keyword evidence="3 4" id="KW-0443">Lipid metabolism</keyword>
<protein>
    <submittedName>
        <fullName evidence="6">Putative patatin/cPLA2 family phospholipase</fullName>
    </submittedName>
</protein>
<dbReference type="Pfam" id="PF19890">
    <property type="entry name" value="DUF6363"/>
    <property type="match status" value="1"/>
</dbReference>
<evidence type="ECO:0000259" key="5">
    <source>
        <dbReference type="PROSITE" id="PS51635"/>
    </source>
</evidence>
<feature type="active site" description="Nucleophile" evidence="4">
    <location>
        <position position="40"/>
    </location>
</feature>
<feature type="active site" description="Proton acceptor" evidence="4">
    <location>
        <position position="161"/>
    </location>
</feature>
<keyword evidence="7" id="KW-1185">Reference proteome</keyword>
<dbReference type="AlphaFoldDB" id="A0A4R1R4R5"/>
<dbReference type="GO" id="GO:0016042">
    <property type="term" value="P:lipid catabolic process"/>
    <property type="evidence" value="ECO:0007669"/>
    <property type="project" value="UniProtKB-UniRule"/>
</dbReference>
<accession>A0A4R1R4R5</accession>
<comment type="caution">
    <text evidence="6">The sequence shown here is derived from an EMBL/GenBank/DDBJ whole genome shotgun (WGS) entry which is preliminary data.</text>
</comment>